<feature type="transmembrane region" description="Helical" evidence="2">
    <location>
        <begin position="310"/>
        <end position="332"/>
    </location>
</feature>
<dbReference type="Proteomes" id="UP000005801">
    <property type="component" value="Unassembled WGS sequence"/>
</dbReference>
<keyword evidence="2" id="KW-0812">Transmembrane</keyword>
<feature type="transmembrane region" description="Helical" evidence="2">
    <location>
        <begin position="246"/>
        <end position="265"/>
    </location>
</feature>
<feature type="transmembrane region" description="Helical" evidence="2">
    <location>
        <begin position="206"/>
        <end position="225"/>
    </location>
</feature>
<feature type="transmembrane region" description="Helical" evidence="2">
    <location>
        <begin position="26"/>
        <end position="47"/>
    </location>
</feature>
<dbReference type="EMBL" id="ABCS01000056">
    <property type="protein sequence ID" value="EDM76886.1"/>
    <property type="molecule type" value="Genomic_DNA"/>
</dbReference>
<keyword evidence="2" id="KW-0472">Membrane</keyword>
<sequence length="671" mass="75752">MSEPLRSLSADPAARLQPSDGPRWDMAFDVASAVVGSVMLMLIALTFQDYGITWDETWHLSYGRHIIHWFASGFVDDSALYYRADYLYGGAFDGLGYLARQISPLGTYETIHLFGALVGCVGLLGAWKLGRLLGGPAAGFLTLVLLILTPVWYGHMFNNPKDLPFAVGYIWALYYLVRILIVFPSVPTREWLKTSVALGIAMSVRIGGILTVCYLMMLIGLWILWRVRQTRDWSLLPRYVAQFATPYFATVAGAWLLMLVLWPWAQLAPLRRPFIVLARMSAFNLHERSMPFGWRRVSTLTPPPDYLLRYFVFKLPEIVLVLLVGALVAFIVRLVRLRRRAKALGAEPGSKAARKAPKGPELPPLARERRMLAVWGLIAFAILFPPVYAIIKRSPLYDGLRHFLFLVPPMTVIAAVTFAQLTRWLAARSRAGAWALQTLVLAHAVRVILAMVHLHPHQYLYFNAFTGGLPGAYLRYSTDYYGNTYKEAYDDLHEYLWENDRERYLAEPYIISACMPQFVAKEYFNANFEWRRRGGTPPDFWLGYTRNNCYLQKEQYPELLRVEREGTLLVLVRDMRLGKEGWEPPDPKRPHHNVTKGRDEAKGPRVPGAEEPRKPGSEGPVPMKGMLEPPPEPPAEEGADEIGPPEELERAFGDDPTVPPAGEAGAKRGAP</sequence>
<keyword evidence="2" id="KW-1133">Transmembrane helix</keyword>
<feature type="transmembrane region" description="Helical" evidence="2">
    <location>
        <begin position="403"/>
        <end position="421"/>
    </location>
</feature>
<evidence type="ECO:0000259" key="3">
    <source>
        <dbReference type="Pfam" id="PF13231"/>
    </source>
</evidence>
<dbReference type="AlphaFoldDB" id="A6GB89"/>
<protein>
    <recommendedName>
        <fullName evidence="3">Glycosyltransferase RgtA/B/C/D-like domain-containing protein</fullName>
    </recommendedName>
</protein>
<feature type="domain" description="Glycosyltransferase RgtA/B/C/D-like" evidence="3">
    <location>
        <begin position="110"/>
        <end position="226"/>
    </location>
</feature>
<evidence type="ECO:0000313" key="4">
    <source>
        <dbReference type="EMBL" id="EDM76886.1"/>
    </source>
</evidence>
<evidence type="ECO:0000256" key="2">
    <source>
        <dbReference type="SAM" id="Phobius"/>
    </source>
</evidence>
<feature type="compositionally biased region" description="Basic and acidic residues" evidence="1">
    <location>
        <begin position="596"/>
        <end position="616"/>
    </location>
</feature>
<keyword evidence="5" id="KW-1185">Reference proteome</keyword>
<evidence type="ECO:0000256" key="1">
    <source>
        <dbReference type="SAM" id="MobiDB-lite"/>
    </source>
</evidence>
<proteinExistence type="predicted"/>
<feature type="transmembrane region" description="Helical" evidence="2">
    <location>
        <begin position="372"/>
        <end position="391"/>
    </location>
</feature>
<gene>
    <name evidence="4" type="ORF">PPSIR1_24709</name>
</gene>
<name>A6GB89_9BACT</name>
<accession>A6GB89</accession>
<dbReference type="Pfam" id="PF13231">
    <property type="entry name" value="PMT_2"/>
    <property type="match status" value="1"/>
</dbReference>
<feature type="transmembrane region" description="Helical" evidence="2">
    <location>
        <begin position="165"/>
        <end position="186"/>
    </location>
</feature>
<feature type="transmembrane region" description="Helical" evidence="2">
    <location>
        <begin position="433"/>
        <end position="453"/>
    </location>
</feature>
<feature type="transmembrane region" description="Helical" evidence="2">
    <location>
        <begin position="110"/>
        <end position="127"/>
    </location>
</feature>
<dbReference type="OrthoDB" id="3760751at2"/>
<feature type="transmembrane region" description="Helical" evidence="2">
    <location>
        <begin position="133"/>
        <end position="153"/>
    </location>
</feature>
<evidence type="ECO:0000313" key="5">
    <source>
        <dbReference type="Proteomes" id="UP000005801"/>
    </source>
</evidence>
<dbReference type="InterPro" id="IPR038731">
    <property type="entry name" value="RgtA/B/C-like"/>
</dbReference>
<reference evidence="4 5" key="1">
    <citation type="submission" date="2007-06" db="EMBL/GenBank/DDBJ databases">
        <authorList>
            <person name="Shimkets L."/>
            <person name="Ferriera S."/>
            <person name="Johnson J."/>
            <person name="Kravitz S."/>
            <person name="Beeson K."/>
            <person name="Sutton G."/>
            <person name="Rogers Y.-H."/>
            <person name="Friedman R."/>
            <person name="Frazier M."/>
            <person name="Venter J.C."/>
        </authorList>
    </citation>
    <scope>NUCLEOTIDE SEQUENCE [LARGE SCALE GENOMIC DNA]</scope>
    <source>
        <strain evidence="4 5">SIR-1</strain>
    </source>
</reference>
<feature type="compositionally biased region" description="Acidic residues" evidence="1">
    <location>
        <begin position="634"/>
        <end position="646"/>
    </location>
</feature>
<dbReference type="STRING" id="391625.PPSIR1_24709"/>
<comment type="caution">
    <text evidence="4">The sequence shown here is derived from an EMBL/GenBank/DDBJ whole genome shotgun (WGS) entry which is preliminary data.</text>
</comment>
<feature type="region of interest" description="Disordered" evidence="1">
    <location>
        <begin position="579"/>
        <end position="671"/>
    </location>
</feature>
<dbReference type="eggNOG" id="COG1807">
    <property type="taxonomic scope" value="Bacteria"/>
</dbReference>
<organism evidence="4 5">
    <name type="scientific">Plesiocystis pacifica SIR-1</name>
    <dbReference type="NCBI Taxonomy" id="391625"/>
    <lineage>
        <taxon>Bacteria</taxon>
        <taxon>Pseudomonadati</taxon>
        <taxon>Myxococcota</taxon>
        <taxon>Polyangia</taxon>
        <taxon>Nannocystales</taxon>
        <taxon>Nannocystaceae</taxon>
        <taxon>Plesiocystis</taxon>
    </lineage>
</organism>
<dbReference type="RefSeq" id="WP_006973980.1">
    <property type="nucleotide sequence ID" value="NZ_ABCS01000056.1"/>
</dbReference>
<feature type="compositionally biased region" description="Basic and acidic residues" evidence="1">
    <location>
        <begin position="579"/>
        <end position="588"/>
    </location>
</feature>